<dbReference type="SUPFAM" id="SSF81383">
    <property type="entry name" value="F-box domain"/>
    <property type="match status" value="1"/>
</dbReference>
<dbReference type="Proteomes" id="UP000270866">
    <property type="component" value="Chromosome 11"/>
</dbReference>
<protein>
    <recommendedName>
        <fullName evidence="1">F-box domain-containing protein</fullName>
    </recommendedName>
</protein>
<reference evidence="2 3" key="1">
    <citation type="journal article" date="2018" name="Sci. Rep.">
        <title>Characterisation of pathogen-specific regions and novel effector candidates in Fusarium oxysporum f. sp. cepae.</title>
        <authorList>
            <person name="Armitage A.D."/>
            <person name="Taylor A."/>
            <person name="Sobczyk M.K."/>
            <person name="Baxter L."/>
            <person name="Greenfield B.P."/>
            <person name="Bates H.J."/>
            <person name="Wilson F."/>
            <person name="Jackson A.C."/>
            <person name="Ott S."/>
            <person name="Harrison R.J."/>
            <person name="Clarkson J.P."/>
        </authorList>
    </citation>
    <scope>NUCLEOTIDE SEQUENCE [LARGE SCALE GENOMIC DNA]</scope>
    <source>
        <strain evidence="2 3">FoC_Fus2</strain>
    </source>
</reference>
<dbReference type="PROSITE" id="PS50181">
    <property type="entry name" value="FBOX"/>
    <property type="match status" value="1"/>
</dbReference>
<evidence type="ECO:0000313" key="3">
    <source>
        <dbReference type="Proteomes" id="UP000270866"/>
    </source>
</evidence>
<dbReference type="AlphaFoldDB" id="A0A3L6N3H0"/>
<proteinExistence type="predicted"/>
<gene>
    <name evidence="2" type="ORF">BFJ65_g13882</name>
</gene>
<evidence type="ECO:0000313" key="2">
    <source>
        <dbReference type="EMBL" id="RKK12004.1"/>
    </source>
</evidence>
<comment type="caution">
    <text evidence="2">The sequence shown here is derived from an EMBL/GenBank/DDBJ whole genome shotgun (WGS) entry which is preliminary data.</text>
</comment>
<accession>A0A3L6N3H0</accession>
<sequence length="154" mass="17635">MFERLPQELLKFIISEISIKDVKNPSQTSKHFHSSTLQTLWASVVIPAWSKNDTYGIYIDGFPIDRLVLKKSIGLRFVTENNARACPHGRRLQTCQEANDEEIVDELGSFVKFKEVILSLLEKCEKEQLTSFRFVDCLQQSCEEVLTEPNQAGI</sequence>
<dbReference type="InterPro" id="IPR001810">
    <property type="entry name" value="F-box_dom"/>
</dbReference>
<evidence type="ECO:0000259" key="1">
    <source>
        <dbReference type="PROSITE" id="PS50181"/>
    </source>
</evidence>
<feature type="domain" description="F-box" evidence="1">
    <location>
        <begin position="1"/>
        <end position="44"/>
    </location>
</feature>
<dbReference type="EMBL" id="MRCU01000009">
    <property type="protein sequence ID" value="RKK12004.1"/>
    <property type="molecule type" value="Genomic_DNA"/>
</dbReference>
<name>A0A3L6N3H0_FUSOX</name>
<dbReference type="InterPro" id="IPR036047">
    <property type="entry name" value="F-box-like_dom_sf"/>
</dbReference>
<dbReference type="Pfam" id="PF00646">
    <property type="entry name" value="F-box"/>
    <property type="match status" value="1"/>
</dbReference>
<organism evidence="2 3">
    <name type="scientific">Fusarium oxysporum f. sp. cepae</name>
    <dbReference type="NCBI Taxonomy" id="396571"/>
    <lineage>
        <taxon>Eukaryota</taxon>
        <taxon>Fungi</taxon>
        <taxon>Dikarya</taxon>
        <taxon>Ascomycota</taxon>
        <taxon>Pezizomycotina</taxon>
        <taxon>Sordariomycetes</taxon>
        <taxon>Hypocreomycetidae</taxon>
        <taxon>Hypocreales</taxon>
        <taxon>Nectriaceae</taxon>
        <taxon>Fusarium</taxon>
        <taxon>Fusarium oxysporum species complex</taxon>
    </lineage>
</organism>